<reference evidence="3 4" key="1">
    <citation type="submission" date="2018-07" db="EMBL/GenBank/DDBJ databases">
        <title>Genomic Encyclopedia of Type Strains, Phase IV (KMG-IV): sequencing the most valuable type-strain genomes for metagenomic binning, comparative biology and taxonomic classification.</title>
        <authorList>
            <person name="Goeker M."/>
        </authorList>
    </citation>
    <scope>NUCLEOTIDE SEQUENCE [LARGE SCALE GENOMIC DNA]</scope>
    <source>
        <strain evidence="3 4">DSM 4134</strain>
    </source>
</reference>
<evidence type="ECO:0000313" key="3">
    <source>
        <dbReference type="EMBL" id="RED97027.1"/>
    </source>
</evidence>
<protein>
    <submittedName>
        <fullName evidence="3">Adhesin HecA-like repeat protein</fullName>
    </submittedName>
</protein>
<proteinExistence type="predicted"/>
<evidence type="ECO:0000259" key="2">
    <source>
        <dbReference type="PROSITE" id="PS51688"/>
    </source>
</evidence>
<feature type="coiled-coil region" evidence="1">
    <location>
        <begin position="1397"/>
        <end position="1445"/>
    </location>
</feature>
<dbReference type="RefSeq" id="WP_115868769.1">
    <property type="nucleotide sequence ID" value="NZ_QREG01000013.1"/>
</dbReference>
<dbReference type="EMBL" id="QREG01000013">
    <property type="protein sequence ID" value="RED97027.1"/>
    <property type="molecule type" value="Genomic_DNA"/>
</dbReference>
<evidence type="ECO:0000313" key="4">
    <source>
        <dbReference type="Proteomes" id="UP000256779"/>
    </source>
</evidence>
<dbReference type="InterPro" id="IPR030392">
    <property type="entry name" value="S74_ICA"/>
</dbReference>
<sequence length="1450" mass="153921">MNRSGNNLRLTGILITMMLLPLVGWSQQSVGINTSTPNPNAVLHLVSPNNNQGFQIPALTSSQRLAMSLSTADEGLMVYDREEGAFYYWHNNTWASLNQAVVDNDPENELQTLSLEGGSLTISDGNSIDVSNWDLNASDDFDGNYSSLVGTPSIPTKTSDLTNDAGFITNANDADASATNEIQDLQYSANQLSLTNDPDNTIVDFSTWDQNASDDFDGNYGSLVGAPDFTGWDTNAADDFDGAYSSLTGAPTIPTKTSDLANDSGFITSANDADANSTNEIQDLQYSASQLSLTNDPDNTIVDFTSWDQNASDDFDGNYSSLVGAPDFTGWDTNAADDFDGAYSSLTGAPSIPTKTSDLTNDAGFITSANDADANSTNEIQDLQYSASQLSLTNDPDNTIVDFSAWDQNASDDFDGAYSSLTGAPTIPTKTSDLTNDTGFITSANDADANPTNEIQDLQYNASQLSLTNDPDNTIVDFSAWDQNASDDFDGNYSSLVGTPSIPTKTSDLANDSGFITSANDADASATNEIQDLQYSASQLSLTNDPDNTIVDFSAWDQNASDDFDGNYSSLTGAPTIPTKTSDLTNDAGFITSANDADASTTNEIQDLQYSASQLSLTNDPDNTIVDFSSWDQNASDDFDGNYGSLLGAPDFTGWDTNAADDFDGAYSSLTGAPTIPTKTSDLTNDAGFITSANDADASATNEIQDLQYSANQLSLTNDPDNTIVDFSAWDQNASDDFDGNYSSLVGTPSIPTKTSDLTNDAGFITSANDADASATNEIQDLQYSASQLSLTNDPDNTIVDFSSWDQNASDDFDGNYGSLVGAPDFTGWDTNAADDFDGAYSSLTGAPTIPTKTSDLTNDAGFITSANDADASATNEIQDLQYSASQLSLTNDPDNTIVDFSAWDQNASDDFDGNYSSLVGAPDFTGWDTNAADDFDGAYSSLTGAPTIPTKTSDLTNDAGFITSANDADASTTNEIQDLQYSASQLSLTNDPDNTIVDFSAWDQNASDDFDGNYSSLVGTPSIPTKTSDLANDAGFITSANDADASATNEIQDLQYSASQLSLTNDPDNTIVDFSSWDQNASDDFDGNYSSLVGTPSIPTKTSDLTNDTGFITSANDADASATNEIQDLQYSASQLSLTNDPDNTIVDFSSWDQNASDDFDGNYSSLVGAPTIPTKTSDLTNDAGFITSVNDADASATNEIQDLQYSASQLSLTNDPDNTIVDFSAWDQNASDDFDGNYSSLVGAPDFTGWDTNAADDFDGAYSSLTGAPTLGSLAAKNTVATADVDNLAITPGKMADVVTANTYNIVLGGSITYNSKGQITSTGTSDQRLKKDTVRIGNALSRLRQVKGYTYYWKDESLPGIQYGFMAQQLETAFPDLVMTNAEGTKSVNYTGVIPVLVEALKEQAQQIDDLRAELNESRQLANGYEARLQKVEALLEVLASQSAEIK</sequence>
<comment type="caution">
    <text evidence="3">The sequence shown here is derived from an EMBL/GenBank/DDBJ whole genome shotgun (WGS) entry which is preliminary data.</text>
</comment>
<feature type="domain" description="Peptidase S74" evidence="2">
    <location>
        <begin position="1328"/>
        <end position="1418"/>
    </location>
</feature>
<dbReference type="OrthoDB" id="644207at2"/>
<dbReference type="Pfam" id="PF13884">
    <property type="entry name" value="Peptidase_S74"/>
    <property type="match status" value="1"/>
</dbReference>
<organism evidence="3 4">
    <name type="scientific">Marinoscillum furvescens DSM 4134</name>
    <dbReference type="NCBI Taxonomy" id="1122208"/>
    <lineage>
        <taxon>Bacteria</taxon>
        <taxon>Pseudomonadati</taxon>
        <taxon>Bacteroidota</taxon>
        <taxon>Cytophagia</taxon>
        <taxon>Cytophagales</taxon>
        <taxon>Reichenbachiellaceae</taxon>
        <taxon>Marinoscillum</taxon>
    </lineage>
</organism>
<keyword evidence="4" id="KW-1185">Reference proteome</keyword>
<gene>
    <name evidence="3" type="ORF">C7460_11376</name>
</gene>
<dbReference type="PROSITE" id="PS51688">
    <property type="entry name" value="ICA"/>
    <property type="match status" value="1"/>
</dbReference>
<accession>A0A3D9L1Q0</accession>
<evidence type="ECO:0000256" key="1">
    <source>
        <dbReference type="SAM" id="Coils"/>
    </source>
</evidence>
<dbReference type="Proteomes" id="UP000256779">
    <property type="component" value="Unassembled WGS sequence"/>
</dbReference>
<keyword evidence="1" id="KW-0175">Coiled coil</keyword>
<name>A0A3D9L1Q0_MARFU</name>